<dbReference type="EMBL" id="JAYGIM010000001">
    <property type="protein sequence ID" value="MEA5425358.1"/>
    <property type="molecule type" value="Genomic_DNA"/>
</dbReference>
<keyword evidence="1" id="KW-0812">Transmembrane</keyword>
<sequence>MYKTSIKQEHSFVDWAKNTENVFIALIAVATFTGLAWGGYRVIKKRKK</sequence>
<evidence type="ECO:0008006" key="4">
    <source>
        <dbReference type="Google" id="ProtNLM"/>
    </source>
</evidence>
<keyword evidence="1" id="KW-0472">Membrane</keyword>
<feature type="transmembrane region" description="Helical" evidence="1">
    <location>
        <begin position="22"/>
        <end position="43"/>
    </location>
</feature>
<name>A0ABU5SDI9_9BACT</name>
<protein>
    <recommendedName>
        <fullName evidence="4">LPXTG cell wall anchor domain-containing protein</fullName>
    </recommendedName>
</protein>
<comment type="caution">
    <text evidence="2">The sequence shown here is derived from an EMBL/GenBank/DDBJ whole genome shotgun (WGS) entry which is preliminary data.</text>
</comment>
<evidence type="ECO:0000256" key="1">
    <source>
        <dbReference type="SAM" id="Phobius"/>
    </source>
</evidence>
<keyword evidence="3" id="KW-1185">Reference proteome</keyword>
<gene>
    <name evidence="2" type="ORF">VB798_02160</name>
</gene>
<dbReference type="Proteomes" id="UP001302222">
    <property type="component" value="Unassembled WGS sequence"/>
</dbReference>
<organism evidence="2 3">
    <name type="scientific">Arcicella lustrica</name>
    <dbReference type="NCBI Taxonomy" id="2984196"/>
    <lineage>
        <taxon>Bacteria</taxon>
        <taxon>Pseudomonadati</taxon>
        <taxon>Bacteroidota</taxon>
        <taxon>Cytophagia</taxon>
        <taxon>Cytophagales</taxon>
        <taxon>Flectobacillaceae</taxon>
        <taxon>Arcicella</taxon>
    </lineage>
</organism>
<keyword evidence="1" id="KW-1133">Transmembrane helix</keyword>
<dbReference type="RefSeq" id="WP_323255483.1">
    <property type="nucleotide sequence ID" value="NZ_JAYGIM010000001.1"/>
</dbReference>
<accession>A0ABU5SDI9</accession>
<evidence type="ECO:0000313" key="2">
    <source>
        <dbReference type="EMBL" id="MEA5425358.1"/>
    </source>
</evidence>
<reference evidence="2 3" key="1">
    <citation type="submission" date="2023-12" db="EMBL/GenBank/DDBJ databases">
        <title>Novel species of the genus Arcicella isolated from rivers.</title>
        <authorList>
            <person name="Lu H."/>
        </authorList>
    </citation>
    <scope>NUCLEOTIDE SEQUENCE [LARGE SCALE GENOMIC DNA]</scope>
    <source>
        <strain evidence="2 3">DC25W</strain>
    </source>
</reference>
<evidence type="ECO:0000313" key="3">
    <source>
        <dbReference type="Proteomes" id="UP001302222"/>
    </source>
</evidence>
<proteinExistence type="predicted"/>